<proteinExistence type="predicted"/>
<dbReference type="Proteomes" id="UP000656077">
    <property type="component" value="Unassembled WGS sequence"/>
</dbReference>
<feature type="transmembrane region" description="Helical" evidence="1">
    <location>
        <begin position="135"/>
        <end position="161"/>
    </location>
</feature>
<gene>
    <name evidence="2" type="ORF">GKZ28_08640</name>
</gene>
<dbReference type="RefSeq" id="WP_160358854.1">
    <property type="nucleotide sequence ID" value="NZ_WSRQ01000010.1"/>
</dbReference>
<comment type="caution">
    <text evidence="2">The sequence shown here is derived from an EMBL/GenBank/DDBJ whole genome shotgun (WGS) entry which is preliminary data.</text>
</comment>
<feature type="transmembrane region" description="Helical" evidence="1">
    <location>
        <begin position="104"/>
        <end position="123"/>
    </location>
</feature>
<dbReference type="EMBL" id="WSRQ01000010">
    <property type="protein sequence ID" value="MVX63761.1"/>
    <property type="molecule type" value="Genomic_DNA"/>
</dbReference>
<sequence length="241" mass="27196">MYKLLLNKCKCMIFILTVISIVNFGTMSIAFAEDTGKSNLEKQLEQQEGTIKEDIGDKVIPKSDFSAKDASDSIVNAEYKDFNVEDKKNTIKDLIVTGLIKSRTMVILSYGVFVAGICVYMATMGSRSLNRRRHGLLLLIGNTIFFLIYINVPLMIMYFSILQEHLNEIAFRDRMIGVMNFIRNNSVIISVLLAYLGVSKLIVSKNDLPTRKQGQYLLKASVIVFLILNLLPFGISFIINM</sequence>
<evidence type="ECO:0000313" key="3">
    <source>
        <dbReference type="Proteomes" id="UP000656077"/>
    </source>
</evidence>
<organism evidence="2 3">
    <name type="scientific">Clostridium chromiireducens</name>
    <dbReference type="NCBI Taxonomy" id="225345"/>
    <lineage>
        <taxon>Bacteria</taxon>
        <taxon>Bacillati</taxon>
        <taxon>Bacillota</taxon>
        <taxon>Clostridia</taxon>
        <taxon>Eubacteriales</taxon>
        <taxon>Clostridiaceae</taxon>
        <taxon>Clostridium</taxon>
    </lineage>
</organism>
<evidence type="ECO:0000256" key="1">
    <source>
        <dbReference type="SAM" id="Phobius"/>
    </source>
</evidence>
<keyword evidence="1" id="KW-0472">Membrane</keyword>
<feature type="transmembrane region" description="Helical" evidence="1">
    <location>
        <begin position="216"/>
        <end position="239"/>
    </location>
</feature>
<accession>A0A964RLG8</accession>
<evidence type="ECO:0000313" key="2">
    <source>
        <dbReference type="EMBL" id="MVX63761.1"/>
    </source>
</evidence>
<keyword evidence="1" id="KW-1133">Transmembrane helix</keyword>
<dbReference type="AlphaFoldDB" id="A0A964RLG8"/>
<feature type="transmembrane region" description="Helical" evidence="1">
    <location>
        <begin position="181"/>
        <end position="204"/>
    </location>
</feature>
<reference evidence="2" key="1">
    <citation type="submission" date="2019-12" db="EMBL/GenBank/DDBJ databases">
        <title>Microbes associate with the intestines of laboratory mice.</title>
        <authorList>
            <person name="Navarre W."/>
            <person name="Wong E."/>
        </authorList>
    </citation>
    <scope>NUCLEOTIDE SEQUENCE</scope>
    <source>
        <strain evidence="2">NM79_F5</strain>
    </source>
</reference>
<name>A0A964RLG8_9CLOT</name>
<keyword evidence="1" id="KW-0812">Transmembrane</keyword>
<feature type="transmembrane region" description="Helical" evidence="1">
    <location>
        <begin position="12"/>
        <end position="32"/>
    </location>
</feature>
<protein>
    <submittedName>
        <fullName evidence="2">Uncharacterized protein</fullName>
    </submittedName>
</protein>